<evidence type="ECO:0000259" key="3">
    <source>
        <dbReference type="PROSITE" id="PS51186"/>
    </source>
</evidence>
<dbReference type="SUPFAM" id="SSF55729">
    <property type="entry name" value="Acyl-CoA N-acyltransferases (Nat)"/>
    <property type="match status" value="1"/>
</dbReference>
<dbReference type="GO" id="GO:0016747">
    <property type="term" value="F:acyltransferase activity, transferring groups other than amino-acyl groups"/>
    <property type="evidence" value="ECO:0007669"/>
    <property type="project" value="InterPro"/>
</dbReference>
<dbReference type="PROSITE" id="PS51186">
    <property type="entry name" value="GNAT"/>
    <property type="match status" value="1"/>
</dbReference>
<dbReference type="PANTHER" id="PTHR43877:SF2">
    <property type="entry name" value="AMINOALKYLPHOSPHONATE N-ACETYLTRANSFERASE-RELATED"/>
    <property type="match status" value="1"/>
</dbReference>
<protein>
    <submittedName>
        <fullName evidence="4">Acetyltransferase, GNAT family</fullName>
    </submittedName>
</protein>
<organism evidence="4 5">
    <name type="scientific">Christensenella minuta</name>
    <dbReference type="NCBI Taxonomy" id="626937"/>
    <lineage>
        <taxon>Bacteria</taxon>
        <taxon>Bacillati</taxon>
        <taxon>Bacillota</taxon>
        <taxon>Clostridia</taxon>
        <taxon>Christensenellales</taxon>
        <taxon>Christensenellaceae</taxon>
        <taxon>Christensenella</taxon>
    </lineage>
</organism>
<dbReference type="KEGG" id="cmiu:B1H56_06685"/>
<gene>
    <name evidence="4" type="ORF">HMPREF3293_00257</name>
</gene>
<dbReference type="Pfam" id="PF00583">
    <property type="entry name" value="Acetyltransf_1"/>
    <property type="match status" value="1"/>
</dbReference>
<evidence type="ECO:0000256" key="1">
    <source>
        <dbReference type="ARBA" id="ARBA00022679"/>
    </source>
</evidence>
<evidence type="ECO:0000313" key="5">
    <source>
        <dbReference type="Proteomes" id="UP000070366"/>
    </source>
</evidence>
<reference evidence="4 5" key="1">
    <citation type="submission" date="2016-02" db="EMBL/GenBank/DDBJ databases">
        <authorList>
            <person name="Wen L."/>
            <person name="He K."/>
            <person name="Yang H."/>
        </authorList>
    </citation>
    <scope>NUCLEOTIDE SEQUENCE [LARGE SCALE GENOMIC DNA]</scope>
    <source>
        <strain evidence="4 5">DSM 22607</strain>
    </source>
</reference>
<dbReference type="STRING" id="626937.HMPREF3293_00257"/>
<dbReference type="InterPro" id="IPR050832">
    <property type="entry name" value="Bact_Acetyltransf"/>
</dbReference>
<dbReference type="EMBL" id="LSZW01000023">
    <property type="protein sequence ID" value="KXK66869.1"/>
    <property type="molecule type" value="Genomic_DNA"/>
</dbReference>
<feature type="domain" description="N-acetyltransferase" evidence="3">
    <location>
        <begin position="5"/>
        <end position="161"/>
    </location>
</feature>
<keyword evidence="1 4" id="KW-0808">Transferase</keyword>
<dbReference type="Gene3D" id="3.40.630.30">
    <property type="match status" value="1"/>
</dbReference>
<accession>A0A136Q8D8</accession>
<evidence type="ECO:0000256" key="2">
    <source>
        <dbReference type="ARBA" id="ARBA00023315"/>
    </source>
</evidence>
<dbReference type="PANTHER" id="PTHR43877">
    <property type="entry name" value="AMINOALKYLPHOSPHONATE N-ACETYLTRANSFERASE-RELATED-RELATED"/>
    <property type="match status" value="1"/>
</dbReference>
<proteinExistence type="predicted"/>
<name>A0A136Q8D8_9FIRM</name>
<dbReference type="AlphaFoldDB" id="A0A136Q8D8"/>
<dbReference type="InterPro" id="IPR000182">
    <property type="entry name" value="GNAT_dom"/>
</dbReference>
<keyword evidence="5" id="KW-1185">Reference proteome</keyword>
<dbReference type="Proteomes" id="UP000070366">
    <property type="component" value="Unassembled WGS sequence"/>
</dbReference>
<sequence>MMDQILLVKATDADAQEVLEITKRAFDLYAKEIRKRESVAALYETLDDVLSDIHHKNVYLARIDGEIVGSVRFELLTDGIAYLSRFSIDPEAQNLGIGGLLLEKVRIECLSMGVRAIALHTASKMRSTVAFYLKNGYYIHSISKDSDYIRALMVNEICEMDEMFDYETVCAKAKH</sequence>
<keyword evidence="2" id="KW-0012">Acyltransferase</keyword>
<dbReference type="CDD" id="cd04301">
    <property type="entry name" value="NAT_SF"/>
    <property type="match status" value="1"/>
</dbReference>
<evidence type="ECO:0000313" key="4">
    <source>
        <dbReference type="EMBL" id="KXK66869.1"/>
    </source>
</evidence>
<dbReference type="OrthoDB" id="2111574at2"/>
<comment type="caution">
    <text evidence="4">The sequence shown here is derived from an EMBL/GenBank/DDBJ whole genome shotgun (WGS) entry which is preliminary data.</text>
</comment>
<dbReference type="RefSeq" id="WP_066739612.1">
    <property type="nucleotide sequence ID" value="NZ_CABMOF010000017.1"/>
</dbReference>
<dbReference type="InterPro" id="IPR016181">
    <property type="entry name" value="Acyl_CoA_acyltransferase"/>
</dbReference>